<organism evidence="3 4">
    <name type="scientific">Ancylostoma duodenale</name>
    <dbReference type="NCBI Taxonomy" id="51022"/>
    <lineage>
        <taxon>Eukaryota</taxon>
        <taxon>Metazoa</taxon>
        <taxon>Ecdysozoa</taxon>
        <taxon>Nematoda</taxon>
        <taxon>Chromadorea</taxon>
        <taxon>Rhabditida</taxon>
        <taxon>Rhabditina</taxon>
        <taxon>Rhabditomorpha</taxon>
        <taxon>Strongyloidea</taxon>
        <taxon>Ancylostomatidae</taxon>
        <taxon>Ancylostomatinae</taxon>
        <taxon>Ancylostoma</taxon>
    </lineage>
</organism>
<dbReference type="CDD" id="cd00172">
    <property type="entry name" value="serpin"/>
    <property type="match status" value="1"/>
</dbReference>
<gene>
    <name evidence="3" type="ORF">ANCDUO_13477</name>
</gene>
<dbReference type="InterPro" id="IPR023796">
    <property type="entry name" value="Serpin_dom"/>
</dbReference>
<dbReference type="GO" id="GO:0005615">
    <property type="term" value="C:extracellular space"/>
    <property type="evidence" value="ECO:0007669"/>
    <property type="project" value="InterPro"/>
</dbReference>
<dbReference type="AlphaFoldDB" id="A0A0C2GBW1"/>
<dbReference type="SUPFAM" id="SSF56574">
    <property type="entry name" value="Serpins"/>
    <property type="match status" value="1"/>
</dbReference>
<feature type="domain" description="Serpin" evidence="2">
    <location>
        <begin position="2"/>
        <end position="182"/>
    </location>
</feature>
<comment type="similarity">
    <text evidence="1">Belongs to the serpin family.</text>
</comment>
<accession>A0A0C2GBW1</accession>
<evidence type="ECO:0000259" key="2">
    <source>
        <dbReference type="Pfam" id="PF00079"/>
    </source>
</evidence>
<evidence type="ECO:0000256" key="1">
    <source>
        <dbReference type="ARBA" id="ARBA00009500"/>
    </source>
</evidence>
<feature type="non-terminal residue" evidence="3">
    <location>
        <position position="184"/>
    </location>
</feature>
<reference evidence="3 4" key="1">
    <citation type="submission" date="2013-12" db="EMBL/GenBank/DDBJ databases">
        <title>Draft genome of the parsitic nematode Ancylostoma duodenale.</title>
        <authorList>
            <person name="Mitreva M."/>
        </authorList>
    </citation>
    <scope>NUCLEOTIDE SEQUENCE [LARGE SCALE GENOMIC DNA]</scope>
    <source>
        <strain evidence="3 4">Zhejiang</strain>
    </source>
</reference>
<dbReference type="InterPro" id="IPR042178">
    <property type="entry name" value="Serpin_sf_1"/>
</dbReference>
<proteinExistence type="inferred from homology"/>
<dbReference type="Gene3D" id="3.30.497.10">
    <property type="entry name" value="Antithrombin, subunit I, domain 2"/>
    <property type="match status" value="1"/>
</dbReference>
<sequence>MTDFAVDLLKLTPPNESVVISPLSLVAALSIVERGAGGITQKQIVDALKRESHNDVPKLIRELTAADGVAMAMATNSFLQTACSFKQNGLEIVQRYKNRIKKDFNVTAERLDFRDQGLTVRTVNNFVSEATRQMIPNMLPGDFHRPDMRAFLVNAVYFKGQRATCFDPGFTHEDTFHGINGDRK</sequence>
<name>A0A0C2GBW1_9BILA</name>
<dbReference type="EMBL" id="KN735883">
    <property type="protein sequence ID" value="KIH56344.1"/>
    <property type="molecule type" value="Genomic_DNA"/>
</dbReference>
<dbReference type="InterPro" id="IPR000215">
    <property type="entry name" value="Serpin_fam"/>
</dbReference>
<dbReference type="GO" id="GO:0004867">
    <property type="term" value="F:serine-type endopeptidase inhibitor activity"/>
    <property type="evidence" value="ECO:0007669"/>
    <property type="project" value="InterPro"/>
</dbReference>
<evidence type="ECO:0000313" key="4">
    <source>
        <dbReference type="Proteomes" id="UP000054047"/>
    </source>
</evidence>
<keyword evidence="4" id="KW-1185">Reference proteome</keyword>
<evidence type="ECO:0000313" key="3">
    <source>
        <dbReference type="EMBL" id="KIH56344.1"/>
    </source>
</evidence>
<dbReference type="InterPro" id="IPR036186">
    <property type="entry name" value="Serpin_sf"/>
</dbReference>
<dbReference type="Proteomes" id="UP000054047">
    <property type="component" value="Unassembled WGS sequence"/>
</dbReference>
<dbReference type="PANTHER" id="PTHR11461">
    <property type="entry name" value="SERINE PROTEASE INHIBITOR, SERPIN"/>
    <property type="match status" value="1"/>
</dbReference>
<protein>
    <recommendedName>
        <fullName evidence="2">Serpin domain-containing protein</fullName>
    </recommendedName>
</protein>
<dbReference type="Pfam" id="PF00079">
    <property type="entry name" value="Serpin"/>
    <property type="match status" value="1"/>
</dbReference>
<dbReference type="OrthoDB" id="9518664at2759"/>
<dbReference type="PANTHER" id="PTHR11461:SF211">
    <property type="entry name" value="GH10112P-RELATED"/>
    <property type="match status" value="1"/>
</dbReference>